<dbReference type="PRINTS" id="PR00364">
    <property type="entry name" value="DISEASERSIST"/>
</dbReference>
<dbReference type="InterPro" id="IPR032675">
    <property type="entry name" value="LRR_dom_sf"/>
</dbReference>
<dbReference type="FunFam" id="3.40.50.300:FF:001091">
    <property type="entry name" value="Probable disease resistance protein At1g61300"/>
    <property type="match status" value="1"/>
</dbReference>
<dbReference type="PANTHER" id="PTHR36766">
    <property type="entry name" value="PLANT BROAD-SPECTRUM MILDEW RESISTANCE PROTEIN RPW8"/>
    <property type="match status" value="1"/>
</dbReference>
<dbReference type="InterPro" id="IPR042197">
    <property type="entry name" value="Apaf_helical"/>
</dbReference>
<keyword evidence="1" id="KW-0433">Leucine-rich repeat</keyword>
<evidence type="ECO:0008006" key="12">
    <source>
        <dbReference type="Google" id="ProtNLM"/>
    </source>
</evidence>
<dbReference type="InterPro" id="IPR056789">
    <property type="entry name" value="LRR_R13L1-DRL21"/>
</dbReference>
<dbReference type="SUPFAM" id="SSF52058">
    <property type="entry name" value="L domain-like"/>
    <property type="match status" value="2"/>
</dbReference>
<dbReference type="SUPFAM" id="SSF52540">
    <property type="entry name" value="P-loop containing nucleoside triphosphate hydrolases"/>
    <property type="match status" value="1"/>
</dbReference>
<evidence type="ECO:0000256" key="5">
    <source>
        <dbReference type="ARBA" id="ARBA00022840"/>
    </source>
</evidence>
<keyword evidence="5" id="KW-0067">ATP-binding</keyword>
<dbReference type="Gramene" id="ESW05619">
    <property type="protein sequence ID" value="ESW05619"/>
    <property type="gene ID" value="PHAVU_011G195200g"/>
</dbReference>
<dbReference type="InterPro" id="IPR027417">
    <property type="entry name" value="P-loop_NTPase"/>
</dbReference>
<dbReference type="Pfam" id="PF18052">
    <property type="entry name" value="Rx_N"/>
    <property type="match status" value="1"/>
</dbReference>
<evidence type="ECO:0000259" key="8">
    <source>
        <dbReference type="Pfam" id="PF23559"/>
    </source>
</evidence>
<dbReference type="Gene3D" id="3.40.50.300">
    <property type="entry name" value="P-loop containing nucleotide triphosphate hydrolases"/>
    <property type="match status" value="1"/>
</dbReference>
<evidence type="ECO:0000259" key="7">
    <source>
        <dbReference type="Pfam" id="PF18052"/>
    </source>
</evidence>
<protein>
    <recommendedName>
        <fullName evidence="12">Disease resistance RPP13-like protein 1</fullName>
    </recommendedName>
</protein>
<accession>V7AJ76</accession>
<dbReference type="OMA" id="TIKHCPN"/>
<evidence type="ECO:0000256" key="3">
    <source>
        <dbReference type="ARBA" id="ARBA00022741"/>
    </source>
</evidence>
<dbReference type="EMBL" id="CM002298">
    <property type="protein sequence ID" value="ESW05619.1"/>
    <property type="molecule type" value="Genomic_DNA"/>
</dbReference>
<keyword evidence="3" id="KW-0547">Nucleotide-binding</keyword>
<dbReference type="Pfam" id="PF23559">
    <property type="entry name" value="WHD_DRP"/>
    <property type="match status" value="1"/>
</dbReference>
<dbReference type="Gene3D" id="3.80.10.10">
    <property type="entry name" value="Ribonuclease Inhibitor"/>
    <property type="match status" value="3"/>
</dbReference>
<feature type="domain" description="Disease resistance protein winged helix" evidence="8">
    <location>
        <begin position="427"/>
        <end position="496"/>
    </location>
</feature>
<dbReference type="Gene3D" id="1.10.10.10">
    <property type="entry name" value="Winged helix-like DNA-binding domain superfamily/Winged helix DNA-binding domain"/>
    <property type="match status" value="1"/>
</dbReference>
<evidence type="ECO:0000256" key="1">
    <source>
        <dbReference type="ARBA" id="ARBA00022614"/>
    </source>
</evidence>
<dbReference type="PANTHER" id="PTHR36766:SF40">
    <property type="entry name" value="DISEASE RESISTANCE PROTEIN RGA3"/>
    <property type="match status" value="1"/>
</dbReference>
<dbReference type="InterPro" id="IPR058922">
    <property type="entry name" value="WHD_DRP"/>
</dbReference>
<dbReference type="eggNOG" id="KOG4658">
    <property type="taxonomic scope" value="Eukaryota"/>
</dbReference>
<dbReference type="SMR" id="V7AJ76"/>
<dbReference type="GO" id="GO:0043531">
    <property type="term" value="F:ADP binding"/>
    <property type="evidence" value="ECO:0007669"/>
    <property type="project" value="InterPro"/>
</dbReference>
<feature type="domain" description="R13L1/DRL21-like LRR repeat region" evidence="9">
    <location>
        <begin position="679"/>
        <end position="803"/>
    </location>
</feature>
<dbReference type="Gene3D" id="1.20.5.4130">
    <property type="match status" value="1"/>
</dbReference>
<gene>
    <name evidence="10" type="ORF">PHAVU_011G195200g</name>
</gene>
<dbReference type="GO" id="GO:0006952">
    <property type="term" value="P:defense response"/>
    <property type="evidence" value="ECO:0007669"/>
    <property type="project" value="UniProtKB-KW"/>
</dbReference>
<name>V7AJ76_PHAVU</name>
<dbReference type="InterPro" id="IPR041118">
    <property type="entry name" value="Rx_N"/>
</dbReference>
<proteinExistence type="predicted"/>
<dbReference type="InterPro" id="IPR036388">
    <property type="entry name" value="WH-like_DNA-bd_sf"/>
</dbReference>
<reference evidence="11" key="1">
    <citation type="journal article" date="2014" name="Nat. Genet.">
        <title>A reference genome for common bean and genome-wide analysis of dual domestications.</title>
        <authorList>
            <person name="Schmutz J."/>
            <person name="McClean P.E."/>
            <person name="Mamidi S."/>
            <person name="Wu G.A."/>
            <person name="Cannon S.B."/>
            <person name="Grimwood J."/>
            <person name="Jenkins J."/>
            <person name="Shu S."/>
            <person name="Song Q."/>
            <person name="Chavarro C."/>
            <person name="Torres-Torres M."/>
            <person name="Geffroy V."/>
            <person name="Moghaddam S.M."/>
            <person name="Gao D."/>
            <person name="Abernathy B."/>
            <person name="Barry K."/>
            <person name="Blair M."/>
            <person name="Brick M.A."/>
            <person name="Chovatia M."/>
            <person name="Gepts P."/>
            <person name="Goodstein D.M."/>
            <person name="Gonzales M."/>
            <person name="Hellsten U."/>
            <person name="Hyten D.L."/>
            <person name="Jia G."/>
            <person name="Kelly J.D."/>
            <person name="Kudrna D."/>
            <person name="Lee R."/>
            <person name="Richard M.M."/>
            <person name="Miklas P.N."/>
            <person name="Osorno J.M."/>
            <person name="Rodrigues J."/>
            <person name="Thareau V."/>
            <person name="Urrea C.A."/>
            <person name="Wang M."/>
            <person name="Yu Y."/>
            <person name="Zhang M."/>
            <person name="Wing R.A."/>
            <person name="Cregan P.B."/>
            <person name="Rokhsar D.S."/>
            <person name="Jackson S.A."/>
        </authorList>
    </citation>
    <scope>NUCLEOTIDE SEQUENCE [LARGE SCALE GENOMIC DNA]</scope>
    <source>
        <strain evidence="11">cv. G19833</strain>
    </source>
</reference>
<dbReference type="GO" id="GO:0051707">
    <property type="term" value="P:response to other organism"/>
    <property type="evidence" value="ECO:0007669"/>
    <property type="project" value="UniProtKB-ARBA"/>
</dbReference>
<dbReference type="Pfam" id="PF25019">
    <property type="entry name" value="LRR_R13L1-DRL21"/>
    <property type="match status" value="1"/>
</dbReference>
<keyword evidence="4" id="KW-0611">Plant defense</keyword>
<dbReference type="InterPro" id="IPR002182">
    <property type="entry name" value="NB-ARC"/>
</dbReference>
<feature type="domain" description="Disease resistance N-terminal" evidence="7">
    <location>
        <begin position="15"/>
        <end position="104"/>
    </location>
</feature>
<dbReference type="GO" id="GO:0005524">
    <property type="term" value="F:ATP binding"/>
    <property type="evidence" value="ECO:0007669"/>
    <property type="project" value="UniProtKB-KW"/>
</dbReference>
<evidence type="ECO:0000313" key="10">
    <source>
        <dbReference type="EMBL" id="ESW05619.1"/>
    </source>
</evidence>
<evidence type="ECO:0000256" key="4">
    <source>
        <dbReference type="ARBA" id="ARBA00022821"/>
    </source>
</evidence>
<keyword evidence="2" id="KW-0677">Repeat</keyword>
<dbReference type="Proteomes" id="UP000000226">
    <property type="component" value="Chromosome 11"/>
</dbReference>
<evidence type="ECO:0000259" key="6">
    <source>
        <dbReference type="Pfam" id="PF00931"/>
    </source>
</evidence>
<feature type="domain" description="NB-ARC" evidence="6">
    <location>
        <begin position="170"/>
        <end position="341"/>
    </location>
</feature>
<sequence length="1185" mass="135256">MPVLETLGGALFGAVLQLLFDKLDSHQLLHYFRGTKLDVRMLKKLKRKLMDINAVIDDAEQKQFTNSLVREWLDEVRDALYNAEDLLEQIDYEFSKSELKAEFQSSASKVSSFESKIIELLEDLESLLDQKLVQDFKISSGVGSGLGNNVSGKRNESSSLVAQEVIYGRDEDKEMILNWLTSPSNHHNQLSILSIVGMGGMGKTTLAQHVYNDPMIEGIFAIKAWVCVSDEFDLFMLTRAILESICKETDNSRNLEMVQGRLKEKLNGMKFLLVLDDVWNEDRNQWKSLKTPLKYGVNGSKILVTTRSNTVASTLESNHIHQLKQLQEDHSMQVFAKYAVQDGSSKLNYELKEIGMKIAEKCQGLPLALETVGSLLQSKSSVAEWEGILRSNIWDLQIENSKIIPALLLSYYHLPSHLKRCFAYCALFPKDHKFEKESLILSWMAQNFLQCSQQSESPEEIGEQYFNVLLSRSFFHQPILYNRTCFLMHDLLNDLAKYVSGEMCYRLGVDRPGSVQPTTRHFSMVKNPIECDEYRSLCDAKRLRTFLSISRNCGMSIQDLISNFKCLRLLSLSDCSNIKEVPDTIADLIHLRSLDFSHTYIKRLPDSICSLYNLQVLKLNCCKFLKELPSTLHELTKLRRLELKGTTLSKAPVLLGKLKNLQVWMGGFEVGKSSNEFSIQQLGQLDLHEKLSIKNLENIMNTCDALAADLKNKTHLVKLSLEWDLQRDNEDSIKEREVLENLQPSRHLEQLSIIGYCGTQFPGWLSEKNLLNVVSLKLYNCKYCQWLPSLGLLTFLKHLQIYGLDQIVRIDAHFYGNSFSAFASLEMLSFKNMKEWEEWQCMTGAFPSLVNLFVINCPKLKGHLPEHLPYLKELIIVECEQLVTSIPKAAEIEGVNMKPSPFNMIGHLVSHTRLQSWSIYSCRGMNIPINHCNDFLVQLDISQCCHSLTNFPLDLFPKLWHLRLDECRNLQMISQALPHCHLKTLRIEKCSEFESFPNEGLFAPLLEKFSIEELKKLKTMPKCMYALLPSLNDLEIKNCPGVELSDGCLPLKLKHISLLNCSKLVSSLKKGVWGTNPSIESLIIEKVDVECFPGESLLPLSLTVLRIIDFPNLKKLDYRGLCHLSSLQTMFIQDCPILQCLPEEGLPESISELLINDCPLLQQRCKKEDGGDWEKIAHIKDLWLV</sequence>
<dbReference type="Pfam" id="PF00931">
    <property type="entry name" value="NB-ARC"/>
    <property type="match status" value="1"/>
</dbReference>
<evidence type="ECO:0000259" key="9">
    <source>
        <dbReference type="Pfam" id="PF25019"/>
    </source>
</evidence>
<dbReference type="AlphaFoldDB" id="V7AJ76"/>
<dbReference type="FunFam" id="1.10.10.10:FF:000322">
    <property type="entry name" value="Probable disease resistance protein At1g63360"/>
    <property type="match status" value="1"/>
</dbReference>
<dbReference type="Gene3D" id="1.10.8.430">
    <property type="entry name" value="Helical domain of apoptotic protease-activating factors"/>
    <property type="match status" value="1"/>
</dbReference>
<organism evidence="10 11">
    <name type="scientific">Phaseolus vulgaris</name>
    <name type="common">Kidney bean</name>
    <name type="synonym">French bean</name>
    <dbReference type="NCBI Taxonomy" id="3885"/>
    <lineage>
        <taxon>Eukaryota</taxon>
        <taxon>Viridiplantae</taxon>
        <taxon>Streptophyta</taxon>
        <taxon>Embryophyta</taxon>
        <taxon>Tracheophyta</taxon>
        <taxon>Spermatophyta</taxon>
        <taxon>Magnoliopsida</taxon>
        <taxon>eudicotyledons</taxon>
        <taxon>Gunneridae</taxon>
        <taxon>Pentapetalae</taxon>
        <taxon>rosids</taxon>
        <taxon>fabids</taxon>
        <taxon>Fabales</taxon>
        <taxon>Fabaceae</taxon>
        <taxon>Papilionoideae</taxon>
        <taxon>50 kb inversion clade</taxon>
        <taxon>NPAAA clade</taxon>
        <taxon>indigoferoid/millettioid clade</taxon>
        <taxon>Phaseoleae</taxon>
        <taxon>Phaseolus</taxon>
    </lineage>
</organism>
<evidence type="ECO:0000313" key="11">
    <source>
        <dbReference type="Proteomes" id="UP000000226"/>
    </source>
</evidence>
<dbReference type="OrthoDB" id="2973320at2759"/>
<keyword evidence="11" id="KW-1185">Reference proteome</keyword>
<evidence type="ECO:0000256" key="2">
    <source>
        <dbReference type="ARBA" id="ARBA00022737"/>
    </source>
</evidence>